<evidence type="ECO:0000313" key="1">
    <source>
        <dbReference type="EMBL" id="GKX66294.1"/>
    </source>
</evidence>
<reference evidence="1" key="1">
    <citation type="journal article" date="2025" name="Int. J. Syst. Evol. Microbiol.">
        <title>Inconstantimicrobium mannanitabidum sp. nov., a novel member of the family Clostridiaceae isolated from anoxic soil under the treatment of reductive soil disinfestation.</title>
        <authorList>
            <person name="Ueki A."/>
            <person name="Tonouchi A."/>
            <person name="Honma S."/>
            <person name="Kaku N."/>
            <person name="Ueki K."/>
        </authorList>
    </citation>
    <scope>NUCLEOTIDE SEQUENCE</scope>
    <source>
        <strain evidence="1">TW13</strain>
    </source>
</reference>
<keyword evidence="2" id="KW-1185">Reference proteome</keyword>
<name>A0ACB5RBN6_9CLOT</name>
<gene>
    <name evidence="1" type="ORF">rsdtw13_15520</name>
</gene>
<organism evidence="1 2">
    <name type="scientific">Inconstantimicrobium mannanitabidum</name>
    <dbReference type="NCBI Taxonomy" id="1604901"/>
    <lineage>
        <taxon>Bacteria</taxon>
        <taxon>Bacillati</taxon>
        <taxon>Bacillota</taxon>
        <taxon>Clostridia</taxon>
        <taxon>Eubacteriales</taxon>
        <taxon>Clostridiaceae</taxon>
        <taxon>Inconstantimicrobium</taxon>
    </lineage>
</organism>
<sequence>MDKVNFYKHKLFLTDITNDEKLKILKRIYNEEILFFAEDYEIKKEWDKISDEQVVKLYDFILKRGIKYITREDEDYPENLVYTYSPPCVLFYKGDIDIIRNGGHNISIIGSRDCTEYGIRVTEFICKKLSDYKVNIISGGARGIDSIAHRCCLEYGGKTISVLGNGLSVCYPRNNRELFKQISNNGCLISEFLPDEPSKACNFPRRNRIIAGLCDTLIVVEGGERSGTSITTTFALNQNKEIFAVPGSIFAPKSKGPNKLMGDGAHTLYDVDVMIERLNLTCITSQKEYNNILKDSNNRLKQIIFKVLTQEPMHINDIIRNVNIDTALIYEVLFELQFKKEIVLLPGNYYARIN</sequence>
<dbReference type="EMBL" id="BROD01000001">
    <property type="protein sequence ID" value="GKX66294.1"/>
    <property type="molecule type" value="Genomic_DNA"/>
</dbReference>
<protein>
    <submittedName>
        <fullName evidence="1">DNA protecting protein DprA</fullName>
    </submittedName>
</protein>
<evidence type="ECO:0000313" key="2">
    <source>
        <dbReference type="Proteomes" id="UP001058074"/>
    </source>
</evidence>
<accession>A0ACB5RBN6</accession>
<comment type="caution">
    <text evidence="1">The sequence shown here is derived from an EMBL/GenBank/DDBJ whole genome shotgun (WGS) entry which is preliminary data.</text>
</comment>
<dbReference type="Proteomes" id="UP001058074">
    <property type="component" value="Unassembled WGS sequence"/>
</dbReference>
<proteinExistence type="predicted"/>